<dbReference type="SUPFAM" id="SSF53067">
    <property type="entry name" value="Actin-like ATPase domain"/>
    <property type="match status" value="2"/>
</dbReference>
<accession>A0ABR0YN40</accession>
<dbReference type="PANTHER" id="PTHR11937">
    <property type="entry name" value="ACTIN"/>
    <property type="match status" value="1"/>
</dbReference>
<dbReference type="PRINTS" id="PR00190">
    <property type="entry name" value="ACTIN"/>
</dbReference>
<proteinExistence type="inferred from homology"/>
<keyword evidence="4" id="KW-1185">Reference proteome</keyword>
<protein>
    <submittedName>
        <fullName evidence="3">Actin-3-like</fullName>
    </submittedName>
</protein>
<dbReference type="Proteomes" id="UP001369086">
    <property type="component" value="Unassembled WGS sequence"/>
</dbReference>
<dbReference type="Pfam" id="PF00022">
    <property type="entry name" value="Actin"/>
    <property type="match status" value="1"/>
</dbReference>
<evidence type="ECO:0000256" key="1">
    <source>
        <dbReference type="RuleBase" id="RU000487"/>
    </source>
</evidence>
<comment type="caution">
    <text evidence="3">The sequence shown here is derived from an EMBL/GenBank/DDBJ whole genome shotgun (WGS) entry which is preliminary data.</text>
</comment>
<dbReference type="SMART" id="SM00268">
    <property type="entry name" value="ACTIN"/>
    <property type="match status" value="1"/>
</dbReference>
<organism evidence="3 4">
    <name type="scientific">Huso huso</name>
    <name type="common">Beluga</name>
    <name type="synonym">Acipenser huso</name>
    <dbReference type="NCBI Taxonomy" id="61971"/>
    <lineage>
        <taxon>Eukaryota</taxon>
        <taxon>Metazoa</taxon>
        <taxon>Chordata</taxon>
        <taxon>Craniata</taxon>
        <taxon>Vertebrata</taxon>
        <taxon>Euteleostomi</taxon>
        <taxon>Actinopterygii</taxon>
        <taxon>Chondrostei</taxon>
        <taxon>Acipenseriformes</taxon>
        <taxon>Acipenseridae</taxon>
        <taxon>Huso</taxon>
    </lineage>
</organism>
<dbReference type="Gene3D" id="3.90.640.10">
    <property type="entry name" value="Actin, Chain A, domain 4"/>
    <property type="match status" value="1"/>
</dbReference>
<sequence length="410" mass="45856">MDRQHLPKSRNLAGRSSTPVPPRTVSSGPAIYPKNAPKEAFKETVAIIVDSGSGYTKAGFSGDEQPRIVLKSSVGIIPQKSRSTKEGPEYFIGYNIPKDRVDVVKKKPITHGIVTDWDALEKLWHHTFYWELRICPEEHGILVTDAPLSPTTNREKMAELLFEEFRVPAMYVAHQSLLSVYSYGRTTGLVVESGSGATYVSPIHNGYSMPHATFRLDLAGRALTEYLGKLMADAGNRFSSQEKPVVREIKKQCCYISQDYEAELRSEERGYLMDYVLPDGHAITLGSERFRCPEILFCPSTLGVSEAGIHVMTMNSLQKCPTEQHEQMMDSIMVCGGSSLLRGFPERLKKEMIKLAPRGAKINVIAGPHREFSAWVGGSIMACLNSFQPMWVSSQDYNERGPFMVHHKCY</sequence>
<gene>
    <name evidence="3" type="ORF">HHUSO_G26163</name>
</gene>
<dbReference type="InterPro" id="IPR043129">
    <property type="entry name" value="ATPase_NBD"/>
</dbReference>
<feature type="compositionally biased region" description="Low complexity" evidence="2">
    <location>
        <begin position="15"/>
        <end position="29"/>
    </location>
</feature>
<dbReference type="InterPro" id="IPR004000">
    <property type="entry name" value="Actin"/>
</dbReference>
<evidence type="ECO:0000313" key="4">
    <source>
        <dbReference type="Proteomes" id="UP001369086"/>
    </source>
</evidence>
<dbReference type="EMBL" id="JAHFZB010000026">
    <property type="protein sequence ID" value="KAK6474024.1"/>
    <property type="molecule type" value="Genomic_DNA"/>
</dbReference>
<feature type="region of interest" description="Disordered" evidence="2">
    <location>
        <begin position="1"/>
        <end position="34"/>
    </location>
</feature>
<comment type="similarity">
    <text evidence="1">Belongs to the actin family.</text>
</comment>
<reference evidence="3 4" key="1">
    <citation type="submission" date="2021-05" db="EMBL/GenBank/DDBJ databases">
        <authorList>
            <person name="Zahm M."/>
            <person name="Klopp C."/>
            <person name="Cabau C."/>
            <person name="Kuhl H."/>
            <person name="Suciu R."/>
            <person name="Ciorpac M."/>
            <person name="Holostenco D."/>
            <person name="Gessner J."/>
            <person name="Wuertz S."/>
            <person name="Hohne C."/>
            <person name="Stock M."/>
            <person name="Gislard M."/>
            <person name="Lluch J."/>
            <person name="Milhes M."/>
            <person name="Lampietro C."/>
            <person name="Lopez Roques C."/>
            <person name="Donnadieu C."/>
            <person name="Du K."/>
            <person name="Schartl M."/>
            <person name="Guiguen Y."/>
        </authorList>
    </citation>
    <scope>NUCLEOTIDE SEQUENCE [LARGE SCALE GENOMIC DNA]</scope>
    <source>
        <strain evidence="3">Hh-F2</strain>
        <tissue evidence="3">Blood</tissue>
    </source>
</reference>
<evidence type="ECO:0000313" key="3">
    <source>
        <dbReference type="EMBL" id="KAK6474024.1"/>
    </source>
</evidence>
<name>A0ABR0YN40_HUSHU</name>
<dbReference type="Gene3D" id="3.30.420.40">
    <property type="match status" value="2"/>
</dbReference>
<evidence type="ECO:0000256" key="2">
    <source>
        <dbReference type="SAM" id="MobiDB-lite"/>
    </source>
</evidence>